<feature type="compositionally biased region" description="Low complexity" evidence="1">
    <location>
        <begin position="26"/>
        <end position="35"/>
    </location>
</feature>
<name>A0AAD6FLH8_9TELE</name>
<reference evidence="2" key="1">
    <citation type="submission" date="2022-11" db="EMBL/GenBank/DDBJ databases">
        <title>Chromosome-level genome of Pogonophryne albipinna.</title>
        <authorList>
            <person name="Jo E."/>
        </authorList>
    </citation>
    <scope>NUCLEOTIDE SEQUENCE</scope>
    <source>
        <strain evidence="2">SGF0006</strain>
        <tissue evidence="2">Muscle</tissue>
    </source>
</reference>
<feature type="region of interest" description="Disordered" evidence="1">
    <location>
        <begin position="1"/>
        <end position="35"/>
    </location>
</feature>
<evidence type="ECO:0000313" key="2">
    <source>
        <dbReference type="EMBL" id="KAJ4939447.1"/>
    </source>
</evidence>
<evidence type="ECO:0000313" key="3">
    <source>
        <dbReference type="Proteomes" id="UP001219934"/>
    </source>
</evidence>
<dbReference type="EMBL" id="JAPTMU010000008">
    <property type="protein sequence ID" value="KAJ4939447.1"/>
    <property type="molecule type" value="Genomic_DNA"/>
</dbReference>
<comment type="caution">
    <text evidence="2">The sequence shown here is derived from an EMBL/GenBank/DDBJ whole genome shotgun (WGS) entry which is preliminary data.</text>
</comment>
<organism evidence="2 3">
    <name type="scientific">Pogonophryne albipinna</name>
    <dbReference type="NCBI Taxonomy" id="1090488"/>
    <lineage>
        <taxon>Eukaryota</taxon>
        <taxon>Metazoa</taxon>
        <taxon>Chordata</taxon>
        <taxon>Craniata</taxon>
        <taxon>Vertebrata</taxon>
        <taxon>Euteleostomi</taxon>
        <taxon>Actinopterygii</taxon>
        <taxon>Neopterygii</taxon>
        <taxon>Teleostei</taxon>
        <taxon>Neoteleostei</taxon>
        <taxon>Acanthomorphata</taxon>
        <taxon>Eupercaria</taxon>
        <taxon>Perciformes</taxon>
        <taxon>Notothenioidei</taxon>
        <taxon>Pogonophryne</taxon>
    </lineage>
</organism>
<gene>
    <name evidence="2" type="ORF">JOQ06_028896</name>
</gene>
<protein>
    <submittedName>
        <fullName evidence="2">Uncharacterized protein</fullName>
    </submittedName>
</protein>
<feature type="region of interest" description="Disordered" evidence="1">
    <location>
        <begin position="69"/>
        <end position="91"/>
    </location>
</feature>
<proteinExistence type="predicted"/>
<sequence>QMAEPKQRRRDNKDEQVSNGKGGAKTSGAKTSGAKTSALMAHSIISTPVHSPCLQENSIVAFGNLSDERTGAARPAMPSPATDSHSPNMATTAQGVSMETEQNILKAQIPTQVNENDRLWGDEGDSTLPSPGLLDRGAEPLRLSLLLGLGWLLTLLLSDQ</sequence>
<feature type="non-terminal residue" evidence="2">
    <location>
        <position position="1"/>
    </location>
</feature>
<evidence type="ECO:0000256" key="1">
    <source>
        <dbReference type="SAM" id="MobiDB-lite"/>
    </source>
</evidence>
<dbReference type="Proteomes" id="UP001219934">
    <property type="component" value="Unassembled WGS sequence"/>
</dbReference>
<keyword evidence="3" id="KW-1185">Reference proteome</keyword>
<feature type="compositionally biased region" description="Polar residues" evidence="1">
    <location>
        <begin position="81"/>
        <end position="91"/>
    </location>
</feature>
<dbReference type="AlphaFoldDB" id="A0AAD6FLH8"/>
<accession>A0AAD6FLH8</accession>